<keyword evidence="4 10" id="KW-0597">Phosphoprotein</keyword>
<comment type="similarity">
    <text evidence="2">In the N-terminal section; belongs to the phytochrome family.</text>
</comment>
<dbReference type="InterPro" id="IPR029016">
    <property type="entry name" value="GAF-like_dom_sf"/>
</dbReference>
<dbReference type="SMART" id="SM00065">
    <property type="entry name" value="GAF"/>
    <property type="match status" value="1"/>
</dbReference>
<dbReference type="SUPFAM" id="SSF55874">
    <property type="entry name" value="ATPase domain of HSP90 chaperone/DNA topoisomerase II/histidine kinase"/>
    <property type="match status" value="1"/>
</dbReference>
<reference evidence="18" key="1">
    <citation type="journal article" date="2011" name="MBio">
        <title>Novel metabolic attributes of the genus Cyanothece, comprising a group of unicellular nitrogen-fixing Cyanobacteria.</title>
        <authorList>
            <person name="Bandyopadhyay A."/>
            <person name="Elvitigala T."/>
            <person name="Welsh E."/>
            <person name="Stockel J."/>
            <person name="Liberton M."/>
            <person name="Min H."/>
            <person name="Sherman L.A."/>
            <person name="Pakrasi H.B."/>
        </authorList>
    </citation>
    <scope>NUCLEOTIDE SEQUENCE [LARGE SCALE GENOMIC DNA]</scope>
    <source>
        <strain evidence="18">PCC 7424</strain>
    </source>
</reference>
<dbReference type="Gene3D" id="3.30.565.10">
    <property type="entry name" value="Histidine kinase-like ATPase, C-terminal domain"/>
    <property type="match status" value="1"/>
</dbReference>
<protein>
    <recommendedName>
        <fullName evidence="3">histidine kinase</fullName>
        <ecNumber evidence="3">2.7.13.3</ecNumber>
    </recommendedName>
</protein>
<comment type="caution">
    <text evidence="10">Lacks conserved residue(s) required for the propagation of feature annotation.</text>
</comment>
<evidence type="ECO:0000313" key="17">
    <source>
        <dbReference type="EMBL" id="ACK69133.1"/>
    </source>
</evidence>
<proteinExistence type="inferred from homology"/>
<dbReference type="SUPFAM" id="SSF55781">
    <property type="entry name" value="GAF domain-like"/>
    <property type="match status" value="1"/>
</dbReference>
<dbReference type="PROSITE" id="PS50110">
    <property type="entry name" value="RESPONSE_REGULATORY"/>
    <property type="match status" value="2"/>
</dbReference>
<feature type="domain" description="Phytochrome chromophore attachment site" evidence="12">
    <location>
        <begin position="171"/>
        <end position="312"/>
    </location>
</feature>
<dbReference type="eggNOG" id="COG2203">
    <property type="taxonomic scope" value="Bacteria"/>
</dbReference>
<dbReference type="Pfam" id="PF00989">
    <property type="entry name" value="PAS"/>
    <property type="match status" value="2"/>
</dbReference>
<dbReference type="Pfam" id="PF00512">
    <property type="entry name" value="HisKA"/>
    <property type="match status" value="1"/>
</dbReference>
<dbReference type="SMART" id="SM00091">
    <property type="entry name" value="PAS"/>
    <property type="match status" value="2"/>
</dbReference>
<dbReference type="InterPro" id="IPR011006">
    <property type="entry name" value="CheY-like_superfamily"/>
</dbReference>
<dbReference type="InterPro" id="IPR000700">
    <property type="entry name" value="PAS-assoc_C"/>
</dbReference>
<dbReference type="InterPro" id="IPR001610">
    <property type="entry name" value="PAC"/>
</dbReference>
<dbReference type="STRING" id="65393.PCC7424_0674"/>
<dbReference type="InterPro" id="IPR000014">
    <property type="entry name" value="PAS"/>
</dbReference>
<dbReference type="CDD" id="cd00130">
    <property type="entry name" value="PAS"/>
    <property type="match status" value="2"/>
</dbReference>
<evidence type="ECO:0000259" key="15">
    <source>
        <dbReference type="PROSITE" id="PS50112"/>
    </source>
</evidence>
<evidence type="ECO:0000256" key="8">
    <source>
        <dbReference type="ARBA" id="ARBA00022840"/>
    </source>
</evidence>
<dbReference type="SMART" id="SM00086">
    <property type="entry name" value="PAC"/>
    <property type="match status" value="2"/>
</dbReference>
<gene>
    <name evidence="17" type="ordered locus">PCC7424_0674</name>
</gene>
<feature type="domain" description="PAC" evidence="16">
    <location>
        <begin position="594"/>
        <end position="646"/>
    </location>
</feature>
<comment type="catalytic activity">
    <reaction evidence="1">
        <text>ATP + protein L-histidine = ADP + protein N-phospho-L-histidine.</text>
        <dbReference type="EC" id="2.7.13.3"/>
    </reaction>
</comment>
<dbReference type="Pfam" id="PF02518">
    <property type="entry name" value="HATPase_c"/>
    <property type="match status" value="1"/>
</dbReference>
<dbReference type="InterPro" id="IPR003594">
    <property type="entry name" value="HATPase_dom"/>
</dbReference>
<dbReference type="EMBL" id="CP001291">
    <property type="protein sequence ID" value="ACK69133.1"/>
    <property type="molecule type" value="Genomic_DNA"/>
</dbReference>
<keyword evidence="18" id="KW-1185">Reference proteome</keyword>
<keyword evidence="8" id="KW-0067">ATP-binding</keyword>
<dbReference type="SMART" id="SM00387">
    <property type="entry name" value="HATPase_c"/>
    <property type="match status" value="1"/>
</dbReference>
<keyword evidence="9" id="KW-0902">Two-component regulatory system</keyword>
<dbReference type="InterPro" id="IPR016132">
    <property type="entry name" value="Phyto_chromo_attachment"/>
</dbReference>
<dbReference type="eggNOG" id="COG4191">
    <property type="taxonomic scope" value="Bacteria"/>
</dbReference>
<dbReference type="InterPro" id="IPR035965">
    <property type="entry name" value="PAS-like_dom_sf"/>
</dbReference>
<dbReference type="CDD" id="cd00082">
    <property type="entry name" value="HisKA"/>
    <property type="match status" value="1"/>
</dbReference>
<evidence type="ECO:0000256" key="6">
    <source>
        <dbReference type="ARBA" id="ARBA00022741"/>
    </source>
</evidence>
<dbReference type="eggNOG" id="COG0784">
    <property type="taxonomic scope" value="Bacteria"/>
</dbReference>
<dbReference type="PROSITE" id="PS50112">
    <property type="entry name" value="PAS"/>
    <property type="match status" value="2"/>
</dbReference>
<dbReference type="PANTHER" id="PTHR43065">
    <property type="entry name" value="SENSOR HISTIDINE KINASE"/>
    <property type="match status" value="1"/>
</dbReference>
<feature type="domain" description="PAS" evidence="15">
    <location>
        <begin position="522"/>
        <end position="592"/>
    </location>
</feature>
<evidence type="ECO:0000259" key="13">
    <source>
        <dbReference type="PROSITE" id="PS50109"/>
    </source>
</evidence>
<keyword evidence="11" id="KW-0175">Coiled coil</keyword>
<dbReference type="SMART" id="SM00448">
    <property type="entry name" value="REC"/>
    <property type="match status" value="2"/>
</dbReference>
<dbReference type="SUPFAM" id="SSF52172">
    <property type="entry name" value="CheY-like"/>
    <property type="match status" value="2"/>
</dbReference>
<dbReference type="PROSITE" id="PS50113">
    <property type="entry name" value="PAC"/>
    <property type="match status" value="1"/>
</dbReference>
<dbReference type="EC" id="2.7.13.3" evidence="3"/>
<dbReference type="GO" id="GO:0000155">
    <property type="term" value="F:phosphorelay sensor kinase activity"/>
    <property type="evidence" value="ECO:0007669"/>
    <property type="project" value="InterPro"/>
</dbReference>
<dbReference type="Gene3D" id="3.30.450.20">
    <property type="entry name" value="PAS domain"/>
    <property type="match status" value="2"/>
</dbReference>
<evidence type="ECO:0000256" key="10">
    <source>
        <dbReference type="PROSITE-ProRule" id="PRU00169"/>
    </source>
</evidence>
<dbReference type="SUPFAM" id="SSF55785">
    <property type="entry name" value="PYP-like sensor domain (PAS domain)"/>
    <property type="match status" value="2"/>
</dbReference>
<dbReference type="InterPro" id="IPR001789">
    <property type="entry name" value="Sig_transdc_resp-reg_receiver"/>
</dbReference>
<keyword evidence="6" id="KW-0547">Nucleotide-binding</keyword>
<dbReference type="AlphaFoldDB" id="B7KEV8"/>
<dbReference type="OrthoDB" id="9788063at2"/>
<evidence type="ECO:0000259" key="14">
    <source>
        <dbReference type="PROSITE" id="PS50110"/>
    </source>
</evidence>
<dbReference type="KEGG" id="cyc:PCC7424_0674"/>
<dbReference type="PROSITE" id="PS50109">
    <property type="entry name" value="HIS_KIN"/>
    <property type="match status" value="1"/>
</dbReference>
<dbReference type="CDD" id="cd00156">
    <property type="entry name" value="REC"/>
    <property type="match status" value="1"/>
</dbReference>
<evidence type="ECO:0000256" key="7">
    <source>
        <dbReference type="ARBA" id="ARBA00022777"/>
    </source>
</evidence>
<dbReference type="InterPro" id="IPR036097">
    <property type="entry name" value="HisK_dim/P_sf"/>
</dbReference>
<feature type="modified residue" description="4-aspartylphosphate" evidence="10">
    <location>
        <position position="954"/>
    </location>
</feature>
<feature type="domain" description="PAS" evidence="15">
    <location>
        <begin position="396"/>
        <end position="466"/>
    </location>
</feature>
<dbReference type="Proteomes" id="UP000002384">
    <property type="component" value="Chromosome"/>
</dbReference>
<evidence type="ECO:0000313" key="18">
    <source>
        <dbReference type="Proteomes" id="UP000002384"/>
    </source>
</evidence>
<evidence type="ECO:0000256" key="1">
    <source>
        <dbReference type="ARBA" id="ARBA00000085"/>
    </source>
</evidence>
<dbReference type="InterPro" id="IPR004358">
    <property type="entry name" value="Sig_transdc_His_kin-like_C"/>
</dbReference>
<accession>B7KEV8</accession>
<dbReference type="Gene3D" id="1.10.287.130">
    <property type="match status" value="1"/>
</dbReference>
<dbReference type="PROSITE" id="PS50046">
    <property type="entry name" value="PHYTOCHROME_2"/>
    <property type="match status" value="1"/>
</dbReference>
<feature type="domain" description="Response regulatory" evidence="14">
    <location>
        <begin position="903"/>
        <end position="1019"/>
    </location>
</feature>
<dbReference type="RefSeq" id="WP_012598080.1">
    <property type="nucleotide sequence ID" value="NC_011729.1"/>
</dbReference>
<dbReference type="InterPro" id="IPR036890">
    <property type="entry name" value="HATPase_C_sf"/>
</dbReference>
<dbReference type="GO" id="GO:0006355">
    <property type="term" value="P:regulation of DNA-templated transcription"/>
    <property type="evidence" value="ECO:0007669"/>
    <property type="project" value="InterPro"/>
</dbReference>
<dbReference type="eggNOG" id="COG3706">
    <property type="taxonomic scope" value="Bacteria"/>
</dbReference>
<dbReference type="PANTHER" id="PTHR43065:SF46">
    <property type="entry name" value="C4-DICARBOXYLATE TRANSPORT SENSOR PROTEIN DCTB"/>
    <property type="match status" value="1"/>
</dbReference>
<dbReference type="eggNOG" id="COG5000">
    <property type="taxonomic scope" value="Bacteria"/>
</dbReference>
<keyword evidence="7 17" id="KW-0418">Kinase</keyword>
<dbReference type="InterPro" id="IPR003018">
    <property type="entry name" value="GAF"/>
</dbReference>
<sequence>MPQNQRTILLIDGCQQDRETYRRYLLQDKKHAYNILEADKEETAISYCSEQFPDAIILANPIPNLDGVTLLNQLKTLRGTNDLPVVWLGEQEHEDLPRNLKGIVSDYLVKTKTRADNLRLAIDYAIERDRLNRQLDQDSTGRQQVQEVLKQQLLRQRLIMNMLDRIRQSLNLKDILITTVDEVRQFLDTDRVIIFSFDPQWCGEVLVESVGAQWRAILSTTIRDPCFSTPREGLTYIEQYQQGRVMATTDIYTAGLQDCHIELLAQFQVRANLVVPILQGEHLWGLLIAHHCASPRQWQAHEIDLLQQLAIQVGIAIQQSTFYEQLQTELIEKRRVEEALRQAQDLLERRVLQRTAELANANQDLQTTLAQLQTAQQQLSQQNEALINARKMADAERRRYQDLFSEAPDGYIVTDVSGKIEEANRAASVLLRLSQDQLVGQSLWQYIDEGDRPLFQTRLAQLQPVQSWEVYLKPPFASPFPAVIAVTIIDNSLGQAIGLRWLLRDITDAKRREAERKRAEEKIQQQAALIDISTDAIFVCDLDNKILFWSEGASRLYGWAAGETLGKKAYKLFYNSSLSQVEPSLNLMISKNSWHGELEQLTKENKKIIVQSRWTLVRDQTGQPESILIVNTDITEKKHLEVQFYRAQRLESIGTLASGIAHDLNNILQPILFIAHLLRQKFPHLDEQTRERLALLEDSSKRGTSLVRQILSFACGEEGSRVNVQVKHILREVIQVAQKTFPKSIKIQMKRPTLDLWTVYADATQLHQVFMNLMVNARDAMPEGGMLTISIENLFIDETYARMEIEAHEGYYILITFADTGTGIPTDIIERIFDPFFTTKEPGKGTGLGLSTVRGIVKNHEGFVRVSSVVGKGSQFKIYLPAIDGQEIEPDSEIELCNGNQELILIVEDETSIREITKTSLEEHNYKTLMAKDGVEALVLYAKYSHDIKVVLMDLMMPEMDGKTAIRALQKINPHVNIIVTSGVVLDNQYNQAVELGVTQFLSKPYTEKELLDALHTIISK</sequence>
<dbReference type="GO" id="GO:0005524">
    <property type="term" value="F:ATP binding"/>
    <property type="evidence" value="ECO:0007669"/>
    <property type="project" value="UniProtKB-KW"/>
</dbReference>
<dbReference type="HOGENOM" id="CLU_000445_114_51_3"/>
<dbReference type="Gene3D" id="3.40.50.2300">
    <property type="match status" value="2"/>
</dbReference>
<dbReference type="SMART" id="SM00388">
    <property type="entry name" value="HisKA"/>
    <property type="match status" value="1"/>
</dbReference>
<dbReference type="Gene3D" id="3.30.450.40">
    <property type="match status" value="1"/>
</dbReference>
<name>B7KEV8_GLOC7</name>
<evidence type="ECO:0000256" key="9">
    <source>
        <dbReference type="ARBA" id="ARBA00023012"/>
    </source>
</evidence>
<dbReference type="InterPro" id="IPR005467">
    <property type="entry name" value="His_kinase_dom"/>
</dbReference>
<dbReference type="CDD" id="cd17546">
    <property type="entry name" value="REC_hyHK_CKI1_RcsC-like"/>
    <property type="match status" value="1"/>
</dbReference>
<evidence type="ECO:0000256" key="5">
    <source>
        <dbReference type="ARBA" id="ARBA00022679"/>
    </source>
</evidence>
<dbReference type="InterPro" id="IPR003661">
    <property type="entry name" value="HisK_dim/P_dom"/>
</dbReference>
<evidence type="ECO:0000256" key="4">
    <source>
        <dbReference type="ARBA" id="ARBA00022553"/>
    </source>
</evidence>
<feature type="domain" description="Response regulatory" evidence="14">
    <location>
        <begin position="7"/>
        <end position="125"/>
    </location>
</feature>
<evidence type="ECO:0000256" key="11">
    <source>
        <dbReference type="SAM" id="Coils"/>
    </source>
</evidence>
<dbReference type="InterPro" id="IPR013767">
    <property type="entry name" value="PAS_fold"/>
</dbReference>
<dbReference type="Pfam" id="PF01590">
    <property type="entry name" value="GAF"/>
    <property type="match status" value="1"/>
</dbReference>
<keyword evidence="5" id="KW-0808">Transferase</keyword>
<feature type="coiled-coil region" evidence="11">
    <location>
        <begin position="323"/>
        <end position="392"/>
    </location>
</feature>
<dbReference type="NCBIfam" id="TIGR00229">
    <property type="entry name" value="sensory_box"/>
    <property type="match status" value="2"/>
</dbReference>
<dbReference type="SUPFAM" id="SSF47384">
    <property type="entry name" value="Homodimeric domain of signal transducing histidine kinase"/>
    <property type="match status" value="1"/>
</dbReference>
<evidence type="ECO:0000256" key="2">
    <source>
        <dbReference type="ARBA" id="ARBA00006402"/>
    </source>
</evidence>
<evidence type="ECO:0000259" key="16">
    <source>
        <dbReference type="PROSITE" id="PS50113"/>
    </source>
</evidence>
<organism evidence="17 18">
    <name type="scientific">Gloeothece citriformis (strain PCC 7424)</name>
    <name type="common">Cyanothece sp. (strain PCC 7424)</name>
    <dbReference type="NCBI Taxonomy" id="65393"/>
    <lineage>
        <taxon>Bacteria</taxon>
        <taxon>Bacillati</taxon>
        <taxon>Cyanobacteriota</taxon>
        <taxon>Cyanophyceae</taxon>
        <taxon>Oscillatoriophycideae</taxon>
        <taxon>Chroococcales</taxon>
        <taxon>Aphanothecaceae</taxon>
        <taxon>Gloeothece</taxon>
        <taxon>Gloeothece citriformis</taxon>
    </lineage>
</organism>
<evidence type="ECO:0000256" key="3">
    <source>
        <dbReference type="ARBA" id="ARBA00012438"/>
    </source>
</evidence>
<dbReference type="PRINTS" id="PR00344">
    <property type="entry name" value="BCTRLSENSOR"/>
</dbReference>
<evidence type="ECO:0000259" key="12">
    <source>
        <dbReference type="PROSITE" id="PS50046"/>
    </source>
</evidence>
<dbReference type="Pfam" id="PF00072">
    <property type="entry name" value="Response_reg"/>
    <property type="match status" value="2"/>
</dbReference>
<feature type="domain" description="Histidine kinase" evidence="13">
    <location>
        <begin position="659"/>
        <end position="884"/>
    </location>
</feature>